<evidence type="ECO:0000256" key="6">
    <source>
        <dbReference type="SAM" id="Phobius"/>
    </source>
</evidence>
<feature type="transmembrane region" description="Helical" evidence="6">
    <location>
        <begin position="174"/>
        <end position="198"/>
    </location>
</feature>
<feature type="transmembrane region" description="Helical" evidence="6">
    <location>
        <begin position="106"/>
        <end position="123"/>
    </location>
</feature>
<reference evidence="7 8" key="1">
    <citation type="submission" date="2016-10" db="EMBL/GenBank/DDBJ databases">
        <authorList>
            <person name="de Groot N.N."/>
        </authorList>
    </citation>
    <scope>NUCLEOTIDE SEQUENCE [LARGE SCALE GENOMIC DNA]</scope>
    <source>
        <strain evidence="7 8">DSM 19033</strain>
    </source>
</reference>
<dbReference type="OrthoDB" id="846354at2"/>
<accession>A0A1H4FNI2</accession>
<keyword evidence="4 6" id="KW-1133">Transmembrane helix</keyword>
<dbReference type="Proteomes" id="UP000198850">
    <property type="component" value="Unassembled WGS sequence"/>
</dbReference>
<gene>
    <name evidence="7" type="ORF">SAMN05443550_10837</name>
</gene>
<comment type="subcellular location">
    <subcellularLocation>
        <location evidence="1">Cell membrane</location>
        <topology evidence="1">Multi-pass membrane protein</topology>
    </subcellularLocation>
</comment>
<evidence type="ECO:0000256" key="5">
    <source>
        <dbReference type="ARBA" id="ARBA00023136"/>
    </source>
</evidence>
<feature type="transmembrane region" description="Helical" evidence="6">
    <location>
        <begin position="376"/>
        <end position="395"/>
    </location>
</feature>
<protein>
    <submittedName>
        <fullName evidence="7">Membrane protein involved in the export of O-antigen and teichoic acid</fullName>
    </submittedName>
</protein>
<feature type="transmembrane region" description="Helical" evidence="6">
    <location>
        <begin position="240"/>
        <end position="257"/>
    </location>
</feature>
<feature type="transmembrane region" description="Helical" evidence="6">
    <location>
        <begin position="57"/>
        <end position="80"/>
    </location>
</feature>
<dbReference type="PANTHER" id="PTHR30250:SF11">
    <property type="entry name" value="O-ANTIGEN TRANSPORTER-RELATED"/>
    <property type="match status" value="1"/>
</dbReference>
<feature type="transmembrane region" description="Helical" evidence="6">
    <location>
        <begin position="345"/>
        <end position="364"/>
    </location>
</feature>
<organism evidence="7 8">
    <name type="scientific">Pedobacter hartonius</name>
    <dbReference type="NCBI Taxonomy" id="425514"/>
    <lineage>
        <taxon>Bacteria</taxon>
        <taxon>Pseudomonadati</taxon>
        <taxon>Bacteroidota</taxon>
        <taxon>Sphingobacteriia</taxon>
        <taxon>Sphingobacteriales</taxon>
        <taxon>Sphingobacteriaceae</taxon>
        <taxon>Pedobacter</taxon>
    </lineage>
</organism>
<keyword evidence="2" id="KW-1003">Cell membrane</keyword>
<evidence type="ECO:0000256" key="2">
    <source>
        <dbReference type="ARBA" id="ARBA00022475"/>
    </source>
</evidence>
<evidence type="ECO:0000313" key="8">
    <source>
        <dbReference type="Proteomes" id="UP000198850"/>
    </source>
</evidence>
<dbReference type="PANTHER" id="PTHR30250">
    <property type="entry name" value="PST FAMILY PREDICTED COLANIC ACID TRANSPORTER"/>
    <property type="match status" value="1"/>
</dbReference>
<dbReference type="STRING" id="425514.SAMN05443550_10837"/>
<evidence type="ECO:0000256" key="1">
    <source>
        <dbReference type="ARBA" id="ARBA00004651"/>
    </source>
</evidence>
<evidence type="ECO:0000313" key="7">
    <source>
        <dbReference type="EMBL" id="SEA98943.1"/>
    </source>
</evidence>
<keyword evidence="8" id="KW-1185">Reference proteome</keyword>
<keyword evidence="5 6" id="KW-0472">Membrane</keyword>
<sequence length="426" mass="47356">MSLINRVYANPKYSKLFEWGRVISIAGSAQILVQATGLLTGILIIRMLPTKEYAFYTLANTMLSTMTVLADGGISAGVMAQGGKVWKDKKQLGLVLSTGLDLRRKFAVFSLLVAVPILIYLLLHQGATVWVILLIIATLIPSFYAALSDSLLEIVPKLHQDIRPLQANQVMVNLFRMFLSTLSIFFPFTFIILLANGIPRMYGNMKLQKIVSKFAESNQPPDAGYRKNIIEIVKKMMPGSIYYCISGQITIWLISFFGTTESIAKIGALGRLSMVLSIFTVLFGTLITPRFARLPDNRTSLLSKFITIQVVMVILCTTICGIVYLFPQPALWILGQKFQGLEVELTLSILASCLALMSGVFFSLSSSRGWPTHPAVLIIGNIIFVVTGAFLFNVSTLKGALWFNIFINLYPVTIHSLNFYYKTFKK</sequence>
<name>A0A1H4FNI2_9SPHI</name>
<evidence type="ECO:0000256" key="4">
    <source>
        <dbReference type="ARBA" id="ARBA00022989"/>
    </source>
</evidence>
<keyword evidence="3 6" id="KW-0812">Transmembrane</keyword>
<dbReference type="EMBL" id="FNRA01000008">
    <property type="protein sequence ID" value="SEA98943.1"/>
    <property type="molecule type" value="Genomic_DNA"/>
</dbReference>
<feature type="transmembrane region" description="Helical" evidence="6">
    <location>
        <begin position="269"/>
        <end position="289"/>
    </location>
</feature>
<feature type="transmembrane region" description="Helical" evidence="6">
    <location>
        <begin position="130"/>
        <end position="147"/>
    </location>
</feature>
<feature type="transmembrane region" description="Helical" evidence="6">
    <location>
        <begin position="401"/>
        <end position="421"/>
    </location>
</feature>
<feature type="transmembrane region" description="Helical" evidence="6">
    <location>
        <begin position="22"/>
        <end position="45"/>
    </location>
</feature>
<feature type="transmembrane region" description="Helical" evidence="6">
    <location>
        <begin position="301"/>
        <end position="325"/>
    </location>
</feature>
<dbReference type="AlphaFoldDB" id="A0A1H4FNI2"/>
<evidence type="ECO:0000256" key="3">
    <source>
        <dbReference type="ARBA" id="ARBA00022692"/>
    </source>
</evidence>
<dbReference type="InterPro" id="IPR050833">
    <property type="entry name" value="Poly_Biosynth_Transport"/>
</dbReference>
<dbReference type="GO" id="GO:0005886">
    <property type="term" value="C:plasma membrane"/>
    <property type="evidence" value="ECO:0007669"/>
    <property type="project" value="UniProtKB-SubCell"/>
</dbReference>
<proteinExistence type="predicted"/>
<dbReference type="RefSeq" id="WP_090557813.1">
    <property type="nucleotide sequence ID" value="NZ_FNRA01000008.1"/>
</dbReference>